<organism evidence="2 3">
    <name type="scientific">Metarhizium robertsii</name>
    <dbReference type="NCBI Taxonomy" id="568076"/>
    <lineage>
        <taxon>Eukaryota</taxon>
        <taxon>Fungi</taxon>
        <taxon>Dikarya</taxon>
        <taxon>Ascomycota</taxon>
        <taxon>Pezizomycotina</taxon>
        <taxon>Sordariomycetes</taxon>
        <taxon>Hypocreomycetidae</taxon>
        <taxon>Hypocreales</taxon>
        <taxon>Clavicipitaceae</taxon>
        <taxon>Metarhizium</taxon>
    </lineage>
</organism>
<reference evidence="2 3" key="1">
    <citation type="submission" date="2014-02" db="EMBL/GenBank/DDBJ databases">
        <title>The genome sequence of the entomopathogenic fungus Metarhizium robertsii ARSEF 2575.</title>
        <authorList>
            <person name="Giuliano Garisto Donzelli B."/>
            <person name="Roe B.A."/>
            <person name="Macmil S.L."/>
            <person name="Krasnoff S.B."/>
            <person name="Gibson D.M."/>
        </authorList>
    </citation>
    <scope>NUCLEOTIDE SEQUENCE [LARGE SCALE GENOMIC DNA]</scope>
    <source>
        <strain evidence="2 3">ARSEF 2575</strain>
    </source>
</reference>
<sequence length="536" mass="59890">MEWYPEQPSLAASTSILDDISLFVDAIKSLLDESDITTISMLAKRLSPFRIHPEQVVVGNTVSVKPVLVLECEQRPCPEASWNPCSAPAKHSSCLVPTTSSAPYEVVPSTAIPNDIIANGIVDENENGIAYPQSNKSTDYAEDMACQMQSRPMRQERVAASVNNLYQVCIQLQMSTRDQRSDDKRTYSEVSHTSSHNTPNTGTVPYEENRDGDVSQDPRDRQSEMIETIQTLQSTNPEGDFMIMELTRSSTTTLDAQYGGLNTRQARKDNKVRRRRSSASSRVVSSATSFCSTSHFTTNNGANPVAETAGLLVDTPAFKAISAARTSIRTDYFRFLEINLGRWAQGGLWQTSGPLDQTAGMNMYDSLQVLYLRVCRLDMRIRDDAIRSRVALVLLHLKYEETCRQWNARSSRYPKPTSRVGRGSISSIIDSILENAHPEWTTANSRQKAELRAKFHDQKRFGKRCNNTTVTTDMIKAIIRAIQNSKTALMALLETVNPIADSLLRNQEYGSQDVDQLLKSLRSVRLDWVGGEDNLT</sequence>
<feature type="compositionally biased region" description="Polar residues" evidence="1">
    <location>
        <begin position="188"/>
        <end position="203"/>
    </location>
</feature>
<evidence type="ECO:0000256" key="1">
    <source>
        <dbReference type="SAM" id="MobiDB-lite"/>
    </source>
</evidence>
<evidence type="ECO:0000313" key="3">
    <source>
        <dbReference type="Proteomes" id="UP000030151"/>
    </source>
</evidence>
<name>A0A014PJQ4_9HYPO</name>
<feature type="region of interest" description="Disordered" evidence="1">
    <location>
        <begin position="176"/>
        <end position="222"/>
    </location>
</feature>
<dbReference type="OrthoDB" id="4468425at2759"/>
<dbReference type="AlphaFoldDB" id="A0A014PJQ4"/>
<evidence type="ECO:0000313" key="2">
    <source>
        <dbReference type="EMBL" id="EXU95964.1"/>
    </source>
</evidence>
<dbReference type="HOGENOM" id="CLU_034566_2_0_1"/>
<proteinExistence type="predicted"/>
<dbReference type="Proteomes" id="UP000030151">
    <property type="component" value="Unassembled WGS sequence"/>
</dbReference>
<feature type="compositionally biased region" description="Basic and acidic residues" evidence="1">
    <location>
        <begin position="177"/>
        <end position="187"/>
    </location>
</feature>
<dbReference type="EMBL" id="JELW01000059">
    <property type="protein sequence ID" value="EXU95964.1"/>
    <property type="molecule type" value="Genomic_DNA"/>
</dbReference>
<feature type="compositionally biased region" description="Basic and acidic residues" evidence="1">
    <location>
        <begin position="207"/>
        <end position="222"/>
    </location>
</feature>
<protein>
    <submittedName>
        <fullName evidence="2">Uncharacterized protein</fullName>
    </submittedName>
</protein>
<gene>
    <name evidence="2" type="ORF">X797_010969</name>
</gene>
<comment type="caution">
    <text evidence="2">The sequence shown here is derived from an EMBL/GenBank/DDBJ whole genome shotgun (WGS) entry which is preliminary data.</text>
</comment>
<accession>A0A014PJQ4</accession>